<dbReference type="GO" id="GO:0000160">
    <property type="term" value="P:phosphorelay signal transduction system"/>
    <property type="evidence" value="ECO:0007669"/>
    <property type="project" value="InterPro"/>
</dbReference>
<name>A0A660LFN4_9ACTN</name>
<evidence type="ECO:0000256" key="1">
    <source>
        <dbReference type="ARBA" id="ARBA00022553"/>
    </source>
</evidence>
<dbReference type="Pfam" id="PF00072">
    <property type="entry name" value="Response_reg"/>
    <property type="match status" value="1"/>
</dbReference>
<dbReference type="InterPro" id="IPR001789">
    <property type="entry name" value="Sig_transdc_resp-reg_receiver"/>
</dbReference>
<keyword evidence="1 2" id="KW-0597">Phosphoprotein</keyword>
<protein>
    <submittedName>
        <fullName evidence="4">Response regulator receiver domain-containing protein</fullName>
    </submittedName>
</protein>
<comment type="caution">
    <text evidence="4">The sequence shown here is derived from an EMBL/GenBank/DDBJ whole genome shotgun (WGS) entry which is preliminary data.</text>
</comment>
<feature type="modified residue" description="4-aspartylphosphate" evidence="2">
    <location>
        <position position="55"/>
    </location>
</feature>
<dbReference type="SUPFAM" id="SSF52172">
    <property type="entry name" value="CheY-like"/>
    <property type="match status" value="1"/>
</dbReference>
<evidence type="ECO:0000313" key="4">
    <source>
        <dbReference type="EMBL" id="RKQ93096.1"/>
    </source>
</evidence>
<evidence type="ECO:0000256" key="2">
    <source>
        <dbReference type="PROSITE-ProRule" id="PRU00169"/>
    </source>
</evidence>
<sequence length="128" mass="13644">MSRAVLVVDDHPTVALALRLYFRRQGRFTVAADAGTAADGLRALAQGRFDVVLLDLHLPDLSGVELVRAFRAAAPDTPLILHSAADDTAEVEAVRPLVDAVTLKSQMPEVLAALERLTGEDAYGGPRS</sequence>
<dbReference type="PROSITE" id="PS50110">
    <property type="entry name" value="RESPONSE_REGULATORY"/>
    <property type="match status" value="1"/>
</dbReference>
<gene>
    <name evidence="4" type="ORF">C8N24_2956</name>
</gene>
<dbReference type="Proteomes" id="UP000278962">
    <property type="component" value="Unassembled WGS sequence"/>
</dbReference>
<proteinExistence type="predicted"/>
<evidence type="ECO:0000259" key="3">
    <source>
        <dbReference type="PROSITE" id="PS50110"/>
    </source>
</evidence>
<dbReference type="Gene3D" id="3.40.50.2300">
    <property type="match status" value="1"/>
</dbReference>
<dbReference type="InterPro" id="IPR011006">
    <property type="entry name" value="CheY-like_superfamily"/>
</dbReference>
<dbReference type="PANTHER" id="PTHR44591">
    <property type="entry name" value="STRESS RESPONSE REGULATOR PROTEIN 1"/>
    <property type="match status" value="1"/>
</dbReference>
<dbReference type="SMART" id="SM00448">
    <property type="entry name" value="REC"/>
    <property type="match status" value="1"/>
</dbReference>
<feature type="domain" description="Response regulatory" evidence="3">
    <location>
        <begin position="4"/>
        <end position="118"/>
    </location>
</feature>
<organism evidence="4 5">
    <name type="scientific">Solirubrobacter pauli</name>
    <dbReference type="NCBI Taxonomy" id="166793"/>
    <lineage>
        <taxon>Bacteria</taxon>
        <taxon>Bacillati</taxon>
        <taxon>Actinomycetota</taxon>
        <taxon>Thermoleophilia</taxon>
        <taxon>Solirubrobacterales</taxon>
        <taxon>Solirubrobacteraceae</taxon>
        <taxon>Solirubrobacter</taxon>
    </lineage>
</organism>
<dbReference type="AlphaFoldDB" id="A0A660LFN4"/>
<dbReference type="EMBL" id="RBIL01000001">
    <property type="protein sequence ID" value="RKQ93096.1"/>
    <property type="molecule type" value="Genomic_DNA"/>
</dbReference>
<reference evidence="4 5" key="1">
    <citation type="submission" date="2018-10" db="EMBL/GenBank/DDBJ databases">
        <title>Genomic Encyclopedia of Archaeal and Bacterial Type Strains, Phase II (KMG-II): from individual species to whole genera.</title>
        <authorList>
            <person name="Goeker M."/>
        </authorList>
    </citation>
    <scope>NUCLEOTIDE SEQUENCE [LARGE SCALE GENOMIC DNA]</scope>
    <source>
        <strain evidence="4 5">DSM 14954</strain>
    </source>
</reference>
<keyword evidence="5" id="KW-1185">Reference proteome</keyword>
<dbReference type="InterPro" id="IPR050595">
    <property type="entry name" value="Bact_response_regulator"/>
</dbReference>
<dbReference type="RefSeq" id="WP_211339971.1">
    <property type="nucleotide sequence ID" value="NZ_RBIL01000001.1"/>
</dbReference>
<evidence type="ECO:0000313" key="5">
    <source>
        <dbReference type="Proteomes" id="UP000278962"/>
    </source>
</evidence>
<accession>A0A660LFN4</accession>
<dbReference type="PANTHER" id="PTHR44591:SF3">
    <property type="entry name" value="RESPONSE REGULATORY DOMAIN-CONTAINING PROTEIN"/>
    <property type="match status" value="1"/>
</dbReference>